<evidence type="ECO:0000313" key="2">
    <source>
        <dbReference type="EMBL" id="KAG7384126.1"/>
    </source>
</evidence>
<reference evidence="2" key="1">
    <citation type="submission" date="2021-02" db="EMBL/GenBank/DDBJ databases">
        <authorList>
            <person name="Palmer J.M."/>
        </authorList>
    </citation>
    <scope>NUCLEOTIDE SEQUENCE</scope>
    <source>
        <strain evidence="2">SCRP734</strain>
    </source>
</reference>
<gene>
    <name evidence="2" type="ORF">PHYPSEUDO_002910</name>
</gene>
<dbReference type="EMBL" id="JAGDFM010000155">
    <property type="protein sequence ID" value="KAG7384126.1"/>
    <property type="molecule type" value="Genomic_DNA"/>
</dbReference>
<accession>A0A8T1VT72</accession>
<comment type="caution">
    <text evidence="2">The sequence shown here is derived from an EMBL/GenBank/DDBJ whole genome shotgun (WGS) entry which is preliminary data.</text>
</comment>
<name>A0A8T1VT72_9STRA</name>
<keyword evidence="3" id="KW-1185">Reference proteome</keyword>
<evidence type="ECO:0000256" key="1">
    <source>
        <dbReference type="SAM" id="MobiDB-lite"/>
    </source>
</evidence>
<proteinExistence type="predicted"/>
<evidence type="ECO:0000313" key="3">
    <source>
        <dbReference type="Proteomes" id="UP000694044"/>
    </source>
</evidence>
<feature type="region of interest" description="Disordered" evidence="1">
    <location>
        <begin position="62"/>
        <end position="82"/>
    </location>
</feature>
<dbReference type="Proteomes" id="UP000694044">
    <property type="component" value="Unassembled WGS sequence"/>
</dbReference>
<dbReference type="AlphaFoldDB" id="A0A8T1VT72"/>
<sequence length="217" mass="23426">MLCKTELASNRLGSGLYGLEAHLVDSELRDVPMELPSHVTLQLEARCGTRQREPFDDRLGRTVEQSEPTETFGERPDQGKARHTFPLPGCRALLPLPRASGSVMAPPPPSSQRVGWPPSGVTQLVQQGASHAMCHLLGTDRVGGQKLSRRGLRSVAAYPSGRTPPSPRIDHAAAIKVSARADRNLSAERGQIPVCWPPSAAPSFVSAQARFILFARA</sequence>
<protein>
    <submittedName>
        <fullName evidence="2">Uncharacterized protein</fullName>
    </submittedName>
</protein>
<organism evidence="2 3">
    <name type="scientific">Phytophthora pseudosyringae</name>
    <dbReference type="NCBI Taxonomy" id="221518"/>
    <lineage>
        <taxon>Eukaryota</taxon>
        <taxon>Sar</taxon>
        <taxon>Stramenopiles</taxon>
        <taxon>Oomycota</taxon>
        <taxon>Peronosporomycetes</taxon>
        <taxon>Peronosporales</taxon>
        <taxon>Peronosporaceae</taxon>
        <taxon>Phytophthora</taxon>
    </lineage>
</organism>